<reference evidence="1 2" key="1">
    <citation type="journal article" date="2017" name="Genome Biol. Evol.">
        <title>Phytophthora megakarya and P. palmivora, closely related causal agents of cacao black pod rot, underwent increases in genome sizes and gene numbers by different mechanisms.</title>
        <authorList>
            <person name="Ali S.S."/>
            <person name="Shao J."/>
            <person name="Lary D.J."/>
            <person name="Kronmiller B."/>
            <person name="Shen D."/>
            <person name="Strem M.D."/>
            <person name="Amoako-Attah I."/>
            <person name="Akrofi A.Y."/>
            <person name="Begoude B.A."/>
            <person name="Ten Hoopen G.M."/>
            <person name="Coulibaly K."/>
            <person name="Kebe B.I."/>
            <person name="Melnick R.L."/>
            <person name="Guiltinan M.J."/>
            <person name="Tyler B.M."/>
            <person name="Meinhardt L.W."/>
            <person name="Bailey B.A."/>
        </authorList>
    </citation>
    <scope>NUCLEOTIDE SEQUENCE [LARGE SCALE GENOMIC DNA]</scope>
    <source>
        <strain evidence="2">sbr112.9</strain>
    </source>
</reference>
<keyword evidence="2" id="KW-1185">Reference proteome</keyword>
<sequence>MGCYALDSFADIIGCTSPPETQISRFVYVVMAVHLGGTSLGLSYRQNVPSITPSYYDRLCSPVCQEKMEETHASSVTLPGIARQCLRLRIQLKNKEFGWVRLNNQMGHHVYYAGLKDCSHFSRVIITKEDIAYASCG</sequence>
<protein>
    <submittedName>
        <fullName evidence="1">Ubiquitin carboxyl-terminal hydrolase</fullName>
    </submittedName>
</protein>
<name>A0A2P4YD07_9STRA</name>
<proteinExistence type="predicted"/>
<evidence type="ECO:0000313" key="2">
    <source>
        <dbReference type="Proteomes" id="UP000237271"/>
    </source>
</evidence>
<gene>
    <name evidence="1" type="ORF">PHPALM_7176</name>
</gene>
<comment type="caution">
    <text evidence="1">The sequence shown here is derived from an EMBL/GenBank/DDBJ whole genome shotgun (WGS) entry which is preliminary data.</text>
</comment>
<dbReference type="GO" id="GO:0016787">
    <property type="term" value="F:hydrolase activity"/>
    <property type="evidence" value="ECO:0007669"/>
    <property type="project" value="UniProtKB-KW"/>
</dbReference>
<evidence type="ECO:0000313" key="1">
    <source>
        <dbReference type="EMBL" id="POM75688.1"/>
    </source>
</evidence>
<dbReference type="EMBL" id="NCKW01003693">
    <property type="protein sequence ID" value="POM75688.1"/>
    <property type="molecule type" value="Genomic_DNA"/>
</dbReference>
<organism evidence="1 2">
    <name type="scientific">Phytophthora palmivora</name>
    <dbReference type="NCBI Taxonomy" id="4796"/>
    <lineage>
        <taxon>Eukaryota</taxon>
        <taxon>Sar</taxon>
        <taxon>Stramenopiles</taxon>
        <taxon>Oomycota</taxon>
        <taxon>Peronosporomycetes</taxon>
        <taxon>Peronosporales</taxon>
        <taxon>Peronosporaceae</taxon>
        <taxon>Phytophthora</taxon>
    </lineage>
</organism>
<accession>A0A2P4YD07</accession>
<dbReference type="AlphaFoldDB" id="A0A2P4YD07"/>
<dbReference type="Proteomes" id="UP000237271">
    <property type="component" value="Unassembled WGS sequence"/>
</dbReference>
<keyword evidence="1" id="KW-0378">Hydrolase</keyword>